<keyword evidence="2" id="KW-1185">Reference proteome</keyword>
<sequence length="78" mass="9175">MGFWQPCFDGFLPAVFETSVSNTTWLAMEICVWTSLFWNAGEIGFWQPCFDGFLPAQKVKPHKARYFWIYIIFIAQKN</sequence>
<dbReference type="Proteomes" id="UP000886998">
    <property type="component" value="Unassembled WGS sequence"/>
</dbReference>
<dbReference type="EMBL" id="BMAV01013513">
    <property type="protein sequence ID" value="GFY61255.1"/>
    <property type="molecule type" value="Genomic_DNA"/>
</dbReference>
<organism evidence="1 2">
    <name type="scientific">Trichonephila inaurata madagascariensis</name>
    <dbReference type="NCBI Taxonomy" id="2747483"/>
    <lineage>
        <taxon>Eukaryota</taxon>
        <taxon>Metazoa</taxon>
        <taxon>Ecdysozoa</taxon>
        <taxon>Arthropoda</taxon>
        <taxon>Chelicerata</taxon>
        <taxon>Arachnida</taxon>
        <taxon>Araneae</taxon>
        <taxon>Araneomorphae</taxon>
        <taxon>Entelegynae</taxon>
        <taxon>Araneoidea</taxon>
        <taxon>Nephilidae</taxon>
        <taxon>Trichonephila</taxon>
        <taxon>Trichonephila inaurata</taxon>
    </lineage>
</organism>
<gene>
    <name evidence="1" type="ORF">TNIN_403661</name>
</gene>
<evidence type="ECO:0000313" key="2">
    <source>
        <dbReference type="Proteomes" id="UP000886998"/>
    </source>
</evidence>
<protein>
    <submittedName>
        <fullName evidence="1">Uncharacterized protein</fullName>
    </submittedName>
</protein>
<dbReference type="AlphaFoldDB" id="A0A8X6XZ66"/>
<dbReference type="OrthoDB" id="6469693at2759"/>
<comment type="caution">
    <text evidence="1">The sequence shown here is derived from an EMBL/GenBank/DDBJ whole genome shotgun (WGS) entry which is preliminary data.</text>
</comment>
<accession>A0A8X6XZ66</accession>
<proteinExistence type="predicted"/>
<name>A0A8X6XZ66_9ARAC</name>
<evidence type="ECO:0000313" key="1">
    <source>
        <dbReference type="EMBL" id="GFY61255.1"/>
    </source>
</evidence>
<reference evidence="1" key="1">
    <citation type="submission" date="2020-08" db="EMBL/GenBank/DDBJ databases">
        <title>Multicomponent nature underlies the extraordinary mechanical properties of spider dragline silk.</title>
        <authorList>
            <person name="Kono N."/>
            <person name="Nakamura H."/>
            <person name="Mori M."/>
            <person name="Yoshida Y."/>
            <person name="Ohtoshi R."/>
            <person name="Malay A.D."/>
            <person name="Moran D.A.P."/>
            <person name="Tomita M."/>
            <person name="Numata K."/>
            <person name="Arakawa K."/>
        </authorList>
    </citation>
    <scope>NUCLEOTIDE SEQUENCE</scope>
</reference>